<dbReference type="RefSeq" id="XP_043048661.1">
    <property type="nucleotide sequence ID" value="XM_043192029.1"/>
</dbReference>
<dbReference type="Pfam" id="PF13460">
    <property type="entry name" value="NAD_binding_10"/>
    <property type="match status" value="1"/>
</dbReference>
<feature type="domain" description="NAD(P)-binding" evidence="1">
    <location>
        <begin position="8"/>
        <end position="199"/>
    </location>
</feature>
<dbReference type="OrthoDB" id="10254604at2759"/>
<accession>A0A9P7V896</accession>
<dbReference type="AlphaFoldDB" id="A0A9P7V896"/>
<proteinExistence type="predicted"/>
<dbReference type="SUPFAM" id="SSF51735">
    <property type="entry name" value="NAD(P)-binding Rossmann-fold domains"/>
    <property type="match status" value="1"/>
</dbReference>
<dbReference type="EMBL" id="JAHMUF010000014">
    <property type="protein sequence ID" value="KAG7193112.1"/>
    <property type="molecule type" value="Genomic_DNA"/>
</dbReference>
<dbReference type="InterPro" id="IPR036291">
    <property type="entry name" value="NAD(P)-bd_dom_sf"/>
</dbReference>
<organism evidence="2 3">
    <name type="scientific">Scheffersomyces spartinae</name>
    <dbReference type="NCBI Taxonomy" id="45513"/>
    <lineage>
        <taxon>Eukaryota</taxon>
        <taxon>Fungi</taxon>
        <taxon>Dikarya</taxon>
        <taxon>Ascomycota</taxon>
        <taxon>Saccharomycotina</taxon>
        <taxon>Pichiomycetes</taxon>
        <taxon>Debaryomycetaceae</taxon>
        <taxon>Scheffersomyces</taxon>
    </lineage>
</organism>
<keyword evidence="3" id="KW-1185">Reference proteome</keyword>
<dbReference type="InterPro" id="IPR016040">
    <property type="entry name" value="NAD(P)-bd_dom"/>
</dbReference>
<gene>
    <name evidence="2" type="ORF">KQ657_001229</name>
</gene>
<evidence type="ECO:0000313" key="2">
    <source>
        <dbReference type="EMBL" id="KAG7193112.1"/>
    </source>
</evidence>
<comment type="caution">
    <text evidence="2">The sequence shown here is derived from an EMBL/GenBank/DDBJ whole genome shotgun (WGS) entry which is preliminary data.</text>
</comment>
<dbReference type="Gene3D" id="3.40.50.720">
    <property type="entry name" value="NAD(P)-binding Rossmann-like Domain"/>
    <property type="match status" value="1"/>
</dbReference>
<dbReference type="GeneID" id="66114603"/>
<dbReference type="Proteomes" id="UP000790833">
    <property type="component" value="Unassembled WGS sequence"/>
</dbReference>
<protein>
    <recommendedName>
        <fullName evidence="1">NAD(P)-binding domain-containing protein</fullName>
    </recommendedName>
</protein>
<dbReference type="PANTHER" id="PTHR15020">
    <property type="entry name" value="FLAVIN REDUCTASE-RELATED"/>
    <property type="match status" value="1"/>
</dbReference>
<reference evidence="2" key="1">
    <citation type="submission" date="2021-03" db="EMBL/GenBank/DDBJ databases">
        <authorList>
            <person name="Palmer J.M."/>
        </authorList>
    </citation>
    <scope>NUCLEOTIDE SEQUENCE</scope>
    <source>
        <strain evidence="2">ARV_011</strain>
    </source>
</reference>
<sequence>MAKIILFGANGNIGRLFLKLTASTSHQITGVIQNPDQREHLTTLNTNASFETLSLALATSKDIQDLMTSHDAVVFTVGSRGKNLLQVDLDATVKAFEAATAANIKRFILISAVYAESRAFWKDSPILNYYIAKHYADRILEDEFPNLDYTILKPTLLTDGEGTGKVRILPPARGDGSDQPGSIDRIDVARVMLSILNEPSTFKASYNFANGDVPIDKAFN</sequence>
<evidence type="ECO:0000313" key="3">
    <source>
        <dbReference type="Proteomes" id="UP000790833"/>
    </source>
</evidence>
<evidence type="ECO:0000259" key="1">
    <source>
        <dbReference type="Pfam" id="PF13460"/>
    </source>
</evidence>
<name>A0A9P7V896_9ASCO</name>
<dbReference type="PANTHER" id="PTHR15020:SF50">
    <property type="entry name" value="UPF0659 PROTEIN YMR090W"/>
    <property type="match status" value="1"/>
</dbReference>